<feature type="region of interest" description="Disordered" evidence="1">
    <location>
        <begin position="33"/>
        <end position="114"/>
    </location>
</feature>
<reference evidence="3" key="1">
    <citation type="journal article" date="2017" name="Nat. Commun.">
        <title>The asparagus genome sheds light on the origin and evolution of a young Y chromosome.</title>
        <authorList>
            <person name="Harkess A."/>
            <person name="Zhou J."/>
            <person name="Xu C."/>
            <person name="Bowers J.E."/>
            <person name="Van der Hulst R."/>
            <person name="Ayyampalayam S."/>
            <person name="Mercati F."/>
            <person name="Riccardi P."/>
            <person name="McKain M.R."/>
            <person name="Kakrana A."/>
            <person name="Tang H."/>
            <person name="Ray J."/>
            <person name="Groenendijk J."/>
            <person name="Arikit S."/>
            <person name="Mathioni S.M."/>
            <person name="Nakano M."/>
            <person name="Shan H."/>
            <person name="Telgmann-Rauber A."/>
            <person name="Kanno A."/>
            <person name="Yue Z."/>
            <person name="Chen H."/>
            <person name="Li W."/>
            <person name="Chen Y."/>
            <person name="Xu X."/>
            <person name="Zhang Y."/>
            <person name="Luo S."/>
            <person name="Chen H."/>
            <person name="Gao J."/>
            <person name="Mao Z."/>
            <person name="Pires J.C."/>
            <person name="Luo M."/>
            <person name="Kudrna D."/>
            <person name="Wing R.A."/>
            <person name="Meyers B.C."/>
            <person name="Yi K."/>
            <person name="Kong H."/>
            <person name="Lavrijsen P."/>
            <person name="Sunseri F."/>
            <person name="Falavigna A."/>
            <person name="Ye Y."/>
            <person name="Leebens-Mack J.H."/>
            <person name="Chen G."/>
        </authorList>
    </citation>
    <scope>NUCLEOTIDE SEQUENCE [LARGE SCALE GENOMIC DNA]</scope>
    <source>
        <strain evidence="3">cv. DH0086</strain>
    </source>
</reference>
<dbReference type="Gramene" id="ONK57102">
    <property type="protein sequence ID" value="ONK57102"/>
    <property type="gene ID" value="A4U43_C10F16640"/>
</dbReference>
<feature type="compositionally biased region" description="Polar residues" evidence="1">
    <location>
        <begin position="104"/>
        <end position="114"/>
    </location>
</feature>
<keyword evidence="3" id="KW-1185">Reference proteome</keyword>
<evidence type="ECO:0000256" key="1">
    <source>
        <dbReference type="SAM" id="MobiDB-lite"/>
    </source>
</evidence>
<feature type="compositionally biased region" description="Basic and acidic residues" evidence="1">
    <location>
        <begin position="57"/>
        <end position="70"/>
    </location>
</feature>
<organism evidence="2 3">
    <name type="scientific">Asparagus officinalis</name>
    <name type="common">Garden asparagus</name>
    <dbReference type="NCBI Taxonomy" id="4686"/>
    <lineage>
        <taxon>Eukaryota</taxon>
        <taxon>Viridiplantae</taxon>
        <taxon>Streptophyta</taxon>
        <taxon>Embryophyta</taxon>
        <taxon>Tracheophyta</taxon>
        <taxon>Spermatophyta</taxon>
        <taxon>Magnoliopsida</taxon>
        <taxon>Liliopsida</taxon>
        <taxon>Asparagales</taxon>
        <taxon>Asparagaceae</taxon>
        <taxon>Asparagoideae</taxon>
        <taxon>Asparagus</taxon>
    </lineage>
</organism>
<feature type="compositionally biased region" description="Basic and acidic residues" evidence="1">
    <location>
        <begin position="33"/>
        <end position="42"/>
    </location>
</feature>
<feature type="compositionally biased region" description="Gly residues" evidence="1">
    <location>
        <begin position="88"/>
        <end position="99"/>
    </location>
</feature>
<dbReference type="Proteomes" id="UP000243459">
    <property type="component" value="Chromosome 10"/>
</dbReference>
<dbReference type="EMBL" id="CM007390">
    <property type="protein sequence ID" value="ONK57102.1"/>
    <property type="molecule type" value="Genomic_DNA"/>
</dbReference>
<accession>A0A5P1E376</accession>
<evidence type="ECO:0000313" key="3">
    <source>
        <dbReference type="Proteomes" id="UP000243459"/>
    </source>
</evidence>
<gene>
    <name evidence="2" type="ORF">A4U43_C10F16640</name>
</gene>
<proteinExistence type="predicted"/>
<protein>
    <submittedName>
        <fullName evidence="2">Uncharacterized protein</fullName>
    </submittedName>
</protein>
<name>A0A5P1E376_ASPOF</name>
<evidence type="ECO:0000313" key="2">
    <source>
        <dbReference type="EMBL" id="ONK57102.1"/>
    </source>
</evidence>
<sequence>MVVICLGVRVRDEFQFKGGSVIELNPDALTRAGEADQERLETGGRGGLLHGIPRSGEGQHRDEGRDEHDSGVPGAGGVHGGEGRRGGGEVAEGGGGGSGKAMKLQSTKVQLSRV</sequence>
<dbReference type="AlphaFoldDB" id="A0A5P1E376"/>